<accession>A0A6G0XVF0</accession>
<dbReference type="EMBL" id="VJMJ01000009">
    <property type="protein sequence ID" value="KAF0744643.1"/>
    <property type="molecule type" value="Genomic_DNA"/>
</dbReference>
<comment type="caution">
    <text evidence="1">The sequence shown here is derived from an EMBL/GenBank/DDBJ whole genome shotgun (WGS) entry which is preliminary data.</text>
</comment>
<reference evidence="1 2" key="1">
    <citation type="submission" date="2019-07" db="EMBL/GenBank/DDBJ databases">
        <title>Genomics analysis of Aphanomyces spp. identifies a new class of oomycete effector associated with host adaptation.</title>
        <authorList>
            <person name="Gaulin E."/>
        </authorList>
    </citation>
    <scope>NUCLEOTIDE SEQUENCE [LARGE SCALE GENOMIC DNA]</scope>
    <source>
        <strain evidence="1 2">ATCC 201684</strain>
    </source>
</reference>
<name>A0A6G0XVF0_9STRA</name>
<dbReference type="AlphaFoldDB" id="A0A6G0XVF0"/>
<proteinExistence type="predicted"/>
<sequence>MISQASTPHCRPRSTCPALRIVVARPIEKPRCVVCRLCSATKCWPHREGQMRSLSIVCCDEVKHLLREFRIPRFVFAPNGCFRELSLPSGAPSSVISNTHPRDC</sequence>
<protein>
    <submittedName>
        <fullName evidence="1">Uncharacterized protein</fullName>
    </submittedName>
</protein>
<keyword evidence="2" id="KW-1185">Reference proteome</keyword>
<evidence type="ECO:0000313" key="2">
    <source>
        <dbReference type="Proteomes" id="UP000481153"/>
    </source>
</evidence>
<dbReference type="Proteomes" id="UP000481153">
    <property type="component" value="Unassembled WGS sequence"/>
</dbReference>
<gene>
    <name evidence="1" type="ORF">Ae201684_001107</name>
</gene>
<organism evidence="1 2">
    <name type="scientific">Aphanomyces euteiches</name>
    <dbReference type="NCBI Taxonomy" id="100861"/>
    <lineage>
        <taxon>Eukaryota</taxon>
        <taxon>Sar</taxon>
        <taxon>Stramenopiles</taxon>
        <taxon>Oomycota</taxon>
        <taxon>Saprolegniomycetes</taxon>
        <taxon>Saprolegniales</taxon>
        <taxon>Verrucalvaceae</taxon>
        <taxon>Aphanomyces</taxon>
    </lineage>
</organism>
<evidence type="ECO:0000313" key="1">
    <source>
        <dbReference type="EMBL" id="KAF0744643.1"/>
    </source>
</evidence>